<proteinExistence type="predicted"/>
<dbReference type="RefSeq" id="WP_250828493.1">
    <property type="nucleotide sequence ID" value="NZ_JAMOIL010000031.1"/>
</dbReference>
<dbReference type="InterPro" id="IPR018911">
    <property type="entry name" value="Gmad2_Ig-like_dom"/>
</dbReference>
<sequence>MSTDGSTTMTSTRTTPRTAPHRGGLRRGLAALALLGAGATALTACGSDDDTAATDTTTPAGSTSAAAPSDAATSEAPVESSPSPTETSSQAEATTSTVPVYWVGTTPLGDRLYREFEQVTGDAAAGAVQALLTGEPLDPDYRSPFTAGSGVASVTDDGGTITVTLSDDALAARPDGTSKADAELAVQAVVHTVQGALQERLPVVVTDPSGGTSLLGVETGNGVSNRDQTTVQSLVNLTTPEEGATVTGGTLTLDGVASSFEATVPWTITDSEGKQVLEGYATAEGWMDKLYPFTTDVDVSDLKAGTYTVLVASSGGEGVAAPMTDTRTFTIG</sequence>
<comment type="caution">
    <text evidence="3">The sequence shown here is derived from an EMBL/GenBank/DDBJ whole genome shotgun (WGS) entry which is preliminary data.</text>
</comment>
<dbReference type="EMBL" id="JAMOIL010000031">
    <property type="protein sequence ID" value="MCM0622249.1"/>
    <property type="molecule type" value="Genomic_DNA"/>
</dbReference>
<feature type="region of interest" description="Disordered" evidence="1">
    <location>
        <begin position="1"/>
        <end position="26"/>
    </location>
</feature>
<dbReference type="Pfam" id="PF10648">
    <property type="entry name" value="Gmad2"/>
    <property type="match status" value="1"/>
</dbReference>
<evidence type="ECO:0000313" key="4">
    <source>
        <dbReference type="Proteomes" id="UP001139485"/>
    </source>
</evidence>
<name>A0A9X2DAW7_9ACTN</name>
<evidence type="ECO:0000259" key="2">
    <source>
        <dbReference type="SMART" id="SM00909"/>
    </source>
</evidence>
<organism evidence="3 4">
    <name type="scientific">Nocardioides bruguierae</name>
    <dbReference type="NCBI Taxonomy" id="2945102"/>
    <lineage>
        <taxon>Bacteria</taxon>
        <taxon>Bacillati</taxon>
        <taxon>Actinomycetota</taxon>
        <taxon>Actinomycetes</taxon>
        <taxon>Propionibacteriales</taxon>
        <taxon>Nocardioidaceae</taxon>
        <taxon>Nocardioides</taxon>
    </lineage>
</organism>
<gene>
    <name evidence="3" type="ORF">M8330_18300</name>
</gene>
<keyword evidence="4" id="KW-1185">Reference proteome</keyword>
<dbReference type="AlphaFoldDB" id="A0A9X2DAW7"/>
<evidence type="ECO:0000256" key="1">
    <source>
        <dbReference type="SAM" id="MobiDB-lite"/>
    </source>
</evidence>
<feature type="domain" description="GerMN" evidence="2">
    <location>
        <begin position="124"/>
        <end position="218"/>
    </location>
</feature>
<feature type="region of interest" description="Disordered" evidence="1">
    <location>
        <begin position="53"/>
        <end position="94"/>
    </location>
</feature>
<dbReference type="SMART" id="SM00909">
    <property type="entry name" value="Germane"/>
    <property type="match status" value="1"/>
</dbReference>
<accession>A0A9X2DAW7</accession>
<feature type="compositionally biased region" description="Low complexity" evidence="1">
    <location>
        <begin position="1"/>
        <end position="18"/>
    </location>
</feature>
<dbReference type="Proteomes" id="UP001139485">
    <property type="component" value="Unassembled WGS sequence"/>
</dbReference>
<dbReference type="InterPro" id="IPR019606">
    <property type="entry name" value="GerMN"/>
</dbReference>
<protein>
    <submittedName>
        <fullName evidence="3">Gmad2 immunoglobulin-like domain-containing protein</fullName>
    </submittedName>
</protein>
<evidence type="ECO:0000313" key="3">
    <source>
        <dbReference type="EMBL" id="MCM0622249.1"/>
    </source>
</evidence>
<reference evidence="3" key="1">
    <citation type="submission" date="2022-05" db="EMBL/GenBank/DDBJ databases">
        <authorList>
            <person name="Tuo L."/>
        </authorList>
    </citation>
    <scope>NUCLEOTIDE SEQUENCE</scope>
    <source>
        <strain evidence="3">BSK12Z-4</strain>
    </source>
</reference>